<dbReference type="EMBL" id="VJMH01006956">
    <property type="protein sequence ID" value="KAF0687202.1"/>
    <property type="molecule type" value="Genomic_DNA"/>
</dbReference>
<protein>
    <submittedName>
        <fullName evidence="8">Aste57867_21058 protein</fullName>
    </submittedName>
</protein>
<keyword evidence="2 4" id="KW-0863">Zinc-finger</keyword>
<dbReference type="Pfam" id="PF01363">
    <property type="entry name" value="FYVE"/>
    <property type="match status" value="1"/>
</dbReference>
<feature type="domain" description="FYVE-type" evidence="6">
    <location>
        <begin position="117"/>
        <end position="172"/>
    </location>
</feature>
<dbReference type="PROSITE" id="PS50178">
    <property type="entry name" value="ZF_FYVE"/>
    <property type="match status" value="1"/>
</dbReference>
<reference evidence="7" key="2">
    <citation type="submission" date="2019-06" db="EMBL/GenBank/DDBJ databases">
        <title>Genomics analysis of Aphanomyces spp. identifies a new class of oomycete effector associated with host adaptation.</title>
        <authorList>
            <person name="Gaulin E."/>
        </authorList>
    </citation>
    <scope>NUCLEOTIDE SEQUENCE</scope>
    <source>
        <strain evidence="7">CBS 578.67</strain>
    </source>
</reference>
<dbReference type="PANTHER" id="PTHR39490">
    <property type="entry name" value="ARRESTIN DOMAIN-CONTAINING PROTEIN D"/>
    <property type="match status" value="1"/>
</dbReference>
<keyword evidence="1" id="KW-0479">Metal-binding</keyword>
<feature type="region of interest" description="Disordered" evidence="5">
    <location>
        <begin position="183"/>
        <end position="224"/>
    </location>
</feature>
<evidence type="ECO:0000256" key="2">
    <source>
        <dbReference type="ARBA" id="ARBA00022771"/>
    </source>
</evidence>
<dbReference type="OrthoDB" id="70570at2759"/>
<evidence type="ECO:0000256" key="4">
    <source>
        <dbReference type="PROSITE-ProRule" id="PRU00091"/>
    </source>
</evidence>
<feature type="compositionally biased region" description="Polar residues" evidence="5">
    <location>
        <begin position="9"/>
        <end position="18"/>
    </location>
</feature>
<accession>A0A485LIM8</accession>
<dbReference type="SUPFAM" id="SSF57903">
    <property type="entry name" value="FYVE/PHD zinc finger"/>
    <property type="match status" value="1"/>
</dbReference>
<dbReference type="Proteomes" id="UP000332933">
    <property type="component" value="Unassembled WGS sequence"/>
</dbReference>
<name>A0A485LIM8_9STRA</name>
<dbReference type="SMART" id="SM00064">
    <property type="entry name" value="FYVE"/>
    <property type="match status" value="1"/>
</dbReference>
<keyword evidence="3" id="KW-0862">Zinc</keyword>
<proteinExistence type="predicted"/>
<dbReference type="InterPro" id="IPR011011">
    <property type="entry name" value="Znf_FYVE_PHD"/>
</dbReference>
<evidence type="ECO:0000256" key="1">
    <source>
        <dbReference type="ARBA" id="ARBA00022723"/>
    </source>
</evidence>
<gene>
    <name evidence="8" type="primary">Aste57867_21058</name>
    <name evidence="7" type="ORF">As57867_020990</name>
    <name evidence="8" type="ORF">ASTE57867_21058</name>
</gene>
<dbReference type="InterPro" id="IPR052113">
    <property type="entry name" value="FYVE-type_Zinc_Finger"/>
</dbReference>
<dbReference type="AlphaFoldDB" id="A0A485LIM8"/>
<evidence type="ECO:0000256" key="3">
    <source>
        <dbReference type="ARBA" id="ARBA00022833"/>
    </source>
</evidence>
<evidence type="ECO:0000313" key="7">
    <source>
        <dbReference type="EMBL" id="KAF0687202.1"/>
    </source>
</evidence>
<evidence type="ECO:0000256" key="5">
    <source>
        <dbReference type="SAM" id="MobiDB-lite"/>
    </source>
</evidence>
<evidence type="ECO:0000259" key="6">
    <source>
        <dbReference type="PROSITE" id="PS50178"/>
    </source>
</evidence>
<evidence type="ECO:0000313" key="8">
    <source>
        <dbReference type="EMBL" id="VFT97733.1"/>
    </source>
</evidence>
<sequence>MKDEREVDSQQLSRSASSCGDEGSSKSTMNSSWASLSDPINDAKIAMAAVYDDRPAPPRSPAKKLKKHLRTGFRIFASMSYKNLREPEAKWKRSPMPAKEDVFRRGDEPYSVLWIDDDDVIGCMLCQVPFGMYFRRHHCRTCGDAVCSDCSKAREEVYGLEGKHHRVCDACLFNGVWVRPHRGARSMPDKGSASRGQPEDDEEDSRVASNQLDDDNNERTTSASGVASCSVLTDSLPAISSTTTTEWVANFDAPFNVPPSSPTPEAAYKQVCADGAGTIAHLMTVAQGNDGDDDGDLVDPCCRCCTVS</sequence>
<dbReference type="EMBL" id="CAADRA010006982">
    <property type="protein sequence ID" value="VFT97733.1"/>
    <property type="molecule type" value="Genomic_DNA"/>
</dbReference>
<dbReference type="InterPro" id="IPR013083">
    <property type="entry name" value="Znf_RING/FYVE/PHD"/>
</dbReference>
<evidence type="ECO:0000313" key="9">
    <source>
        <dbReference type="Proteomes" id="UP000332933"/>
    </source>
</evidence>
<dbReference type="GO" id="GO:0008270">
    <property type="term" value="F:zinc ion binding"/>
    <property type="evidence" value="ECO:0007669"/>
    <property type="project" value="UniProtKB-KW"/>
</dbReference>
<reference evidence="8 9" key="1">
    <citation type="submission" date="2019-03" db="EMBL/GenBank/DDBJ databases">
        <authorList>
            <person name="Gaulin E."/>
            <person name="Dumas B."/>
        </authorList>
    </citation>
    <scope>NUCLEOTIDE SEQUENCE [LARGE SCALE GENOMIC DNA]</scope>
    <source>
        <strain evidence="8">CBS 568.67</strain>
    </source>
</reference>
<dbReference type="InterPro" id="IPR017455">
    <property type="entry name" value="Znf_FYVE-rel"/>
</dbReference>
<keyword evidence="9" id="KW-1185">Reference proteome</keyword>
<feature type="region of interest" description="Disordered" evidence="5">
    <location>
        <begin position="1"/>
        <end position="33"/>
    </location>
</feature>
<dbReference type="InterPro" id="IPR000306">
    <property type="entry name" value="Znf_FYVE"/>
</dbReference>
<dbReference type="PANTHER" id="PTHR39490:SF8">
    <property type="entry name" value="ZINC FINGER FYVE DOMAIN-CONTAINING PROTEIN 21"/>
    <property type="match status" value="1"/>
</dbReference>
<organism evidence="8 9">
    <name type="scientific">Aphanomyces stellatus</name>
    <dbReference type="NCBI Taxonomy" id="120398"/>
    <lineage>
        <taxon>Eukaryota</taxon>
        <taxon>Sar</taxon>
        <taxon>Stramenopiles</taxon>
        <taxon>Oomycota</taxon>
        <taxon>Saprolegniomycetes</taxon>
        <taxon>Saprolegniales</taxon>
        <taxon>Verrucalvaceae</taxon>
        <taxon>Aphanomyces</taxon>
    </lineage>
</organism>
<dbReference type="Gene3D" id="3.30.40.10">
    <property type="entry name" value="Zinc/RING finger domain, C3HC4 (zinc finger)"/>
    <property type="match status" value="1"/>
</dbReference>